<dbReference type="PANTHER" id="PTHR31480">
    <property type="entry name" value="BIFUNCTIONAL LYCOPENE CYCLASE/PHYTOENE SYNTHASE"/>
    <property type="match status" value="1"/>
</dbReference>
<sequence>MDVPAAHYAHCESLIRERDRDLWLACLYAPQPARRHIHAIYAYALEAADVRAKVSQPLLGEMRLRWWTDALTGEASEGTRAHPIADALLDTIACFDLPRDELVALADAHVADLYDDQMPDMATLDDYCRMTAAGPIRWAARILGARPSPVFDEAGLALGLTRILRMPAGAFLPADLLLRHAADIHAGTPALRAALAELRDRAQRHYQTARDAARALEKGREALLPAATVPVYLARMEARGYDPLQGLSEPSPLRRQWRLWRAARGAGL</sequence>
<dbReference type="EMBL" id="OY288114">
    <property type="protein sequence ID" value="CAJ0857168.1"/>
    <property type="molecule type" value="Genomic_DNA"/>
</dbReference>
<dbReference type="AlphaFoldDB" id="A0AA48RA70"/>
<evidence type="ECO:0000313" key="1">
    <source>
        <dbReference type="EMBL" id="CAJ0857168.1"/>
    </source>
</evidence>
<dbReference type="InterPro" id="IPR002060">
    <property type="entry name" value="Squ/phyt_synthse"/>
</dbReference>
<gene>
    <name evidence="1" type="primary">crtB</name>
    <name evidence="1" type="ORF">AMST5_00989</name>
</gene>
<dbReference type="GO" id="GO:0046905">
    <property type="term" value="F:15-cis-phytoene synthase activity"/>
    <property type="evidence" value="ECO:0007669"/>
    <property type="project" value="UniProtKB-EC"/>
</dbReference>
<dbReference type="SUPFAM" id="SSF48576">
    <property type="entry name" value="Terpenoid synthases"/>
    <property type="match status" value="1"/>
</dbReference>
<name>A0AA48RA70_9ZZZZ</name>
<dbReference type="Gene3D" id="1.10.600.10">
    <property type="entry name" value="Farnesyl Diphosphate Synthase"/>
    <property type="match status" value="1"/>
</dbReference>
<organism evidence="1">
    <name type="scientific">freshwater sediment metagenome</name>
    <dbReference type="NCBI Taxonomy" id="556182"/>
    <lineage>
        <taxon>unclassified sequences</taxon>
        <taxon>metagenomes</taxon>
        <taxon>ecological metagenomes</taxon>
    </lineage>
</organism>
<dbReference type="EC" id="2.5.1.32" evidence="1"/>
<keyword evidence="1" id="KW-0808">Transferase</keyword>
<dbReference type="InterPro" id="IPR008949">
    <property type="entry name" value="Isoprenoid_synthase_dom_sf"/>
</dbReference>
<dbReference type="Pfam" id="PF00494">
    <property type="entry name" value="SQS_PSY"/>
    <property type="match status" value="1"/>
</dbReference>
<proteinExistence type="predicted"/>
<accession>A0AA48RA70</accession>
<reference evidence="1" key="1">
    <citation type="submission" date="2023-07" db="EMBL/GenBank/DDBJ databases">
        <authorList>
            <person name="Pelsma A.J. K."/>
        </authorList>
    </citation>
    <scope>NUCLEOTIDE SEQUENCE</scope>
</reference>
<protein>
    <submittedName>
        <fullName evidence="1">15-cis-phytoene synthase</fullName>
        <ecNumber evidence="1">2.5.1.32</ecNumber>
    </submittedName>
</protein>